<reference evidence="1 2" key="1">
    <citation type="journal article" date="2023" name="Life. Sci Alliance">
        <title>Evolutionary insights into 3D genome organization and epigenetic landscape of Vigna mungo.</title>
        <authorList>
            <person name="Junaid A."/>
            <person name="Singh B."/>
            <person name="Bhatia S."/>
        </authorList>
    </citation>
    <scope>NUCLEOTIDE SEQUENCE [LARGE SCALE GENOMIC DNA]</scope>
    <source>
        <strain evidence="1">Urdbean</strain>
    </source>
</reference>
<proteinExistence type="predicted"/>
<name>A0AAQ3RY07_VIGMU</name>
<keyword evidence="2" id="KW-1185">Reference proteome</keyword>
<protein>
    <submittedName>
        <fullName evidence="1">Uncharacterized protein</fullName>
    </submittedName>
</protein>
<dbReference type="EMBL" id="CP144696">
    <property type="protein sequence ID" value="WVZ10487.1"/>
    <property type="molecule type" value="Genomic_DNA"/>
</dbReference>
<feature type="non-terminal residue" evidence="1">
    <location>
        <position position="121"/>
    </location>
</feature>
<organism evidence="1 2">
    <name type="scientific">Vigna mungo</name>
    <name type="common">Black gram</name>
    <name type="synonym">Phaseolus mungo</name>
    <dbReference type="NCBI Taxonomy" id="3915"/>
    <lineage>
        <taxon>Eukaryota</taxon>
        <taxon>Viridiplantae</taxon>
        <taxon>Streptophyta</taxon>
        <taxon>Embryophyta</taxon>
        <taxon>Tracheophyta</taxon>
        <taxon>Spermatophyta</taxon>
        <taxon>Magnoliopsida</taxon>
        <taxon>eudicotyledons</taxon>
        <taxon>Gunneridae</taxon>
        <taxon>Pentapetalae</taxon>
        <taxon>rosids</taxon>
        <taxon>fabids</taxon>
        <taxon>Fabales</taxon>
        <taxon>Fabaceae</taxon>
        <taxon>Papilionoideae</taxon>
        <taxon>50 kb inversion clade</taxon>
        <taxon>NPAAA clade</taxon>
        <taxon>indigoferoid/millettioid clade</taxon>
        <taxon>Phaseoleae</taxon>
        <taxon>Vigna</taxon>
    </lineage>
</organism>
<accession>A0AAQ3RY07</accession>
<dbReference type="Proteomes" id="UP001374535">
    <property type="component" value="Chromosome 5"/>
</dbReference>
<sequence length="121" mass="13988">TRNHRMKWVISVPNKWIRILVVECRAIILVERSIESKSLWQIWIGQEQTAIGNKVSPVFSNGFDPIFPVITSGNYKSAIEDLSHWRQVFIWTSNSSHSGFHHVTVQNVILIECIDHVKPQL</sequence>
<dbReference type="AlphaFoldDB" id="A0AAQ3RY07"/>
<evidence type="ECO:0000313" key="1">
    <source>
        <dbReference type="EMBL" id="WVZ10487.1"/>
    </source>
</evidence>
<gene>
    <name evidence="1" type="ORF">V8G54_015017</name>
</gene>
<evidence type="ECO:0000313" key="2">
    <source>
        <dbReference type="Proteomes" id="UP001374535"/>
    </source>
</evidence>